<proteinExistence type="predicted"/>
<dbReference type="Proteomes" id="UP000306229">
    <property type="component" value="Chromosome"/>
</dbReference>
<evidence type="ECO:0000313" key="3">
    <source>
        <dbReference type="Proteomes" id="UP000306229"/>
    </source>
</evidence>
<evidence type="ECO:0000256" key="1">
    <source>
        <dbReference type="SAM" id="Phobius"/>
    </source>
</evidence>
<organism evidence="2 3">
    <name type="scientific">Aureibaculum algae</name>
    <dbReference type="NCBI Taxonomy" id="2584122"/>
    <lineage>
        <taxon>Bacteria</taxon>
        <taxon>Pseudomonadati</taxon>
        <taxon>Bacteroidota</taxon>
        <taxon>Flavobacteriia</taxon>
        <taxon>Flavobacteriales</taxon>
        <taxon>Flavobacteriaceae</taxon>
        <taxon>Aureibaculum</taxon>
    </lineage>
</organism>
<name>A0A5B7TX03_9FLAO</name>
<dbReference type="KEGG" id="fbe:FF125_13635"/>
<protein>
    <submittedName>
        <fullName evidence="2">Cytochrome C oxidase Cbb3</fullName>
    </submittedName>
</protein>
<keyword evidence="3" id="KW-1185">Reference proteome</keyword>
<accession>A0A5B7TX03</accession>
<dbReference type="RefSeq" id="WP_138950283.1">
    <property type="nucleotide sequence ID" value="NZ_CP040749.1"/>
</dbReference>
<dbReference type="OrthoDB" id="1493774at2"/>
<keyword evidence="1" id="KW-0472">Membrane</keyword>
<evidence type="ECO:0000313" key="2">
    <source>
        <dbReference type="EMBL" id="QCX39427.1"/>
    </source>
</evidence>
<dbReference type="InterPro" id="IPR008620">
    <property type="entry name" value="FixH"/>
</dbReference>
<feature type="transmembrane region" description="Helical" evidence="1">
    <location>
        <begin position="7"/>
        <end position="27"/>
    </location>
</feature>
<sequence length="150" mass="18048">MKIKINWGWAMVIAMAAFMTFILQYVYRTLADDTLEHHLVSEDYYKDELYYQHEIDKMNNASKLKENLVVERGDEGMQVTFPSDMEQSKITGIVYFQRPSDNRIDFKKEIVLDKNTMLVVDDKLINGRWNVKVDWKYDDQEYMFKKNLFY</sequence>
<keyword evidence="1" id="KW-0812">Transmembrane</keyword>
<keyword evidence="1" id="KW-1133">Transmembrane helix</keyword>
<reference evidence="2 3" key="1">
    <citation type="submission" date="2019-05" db="EMBL/GenBank/DDBJ databases">
        <title>Algicella ahnfeltiae gen. nov., sp. nov., a novel marine bacterium of the family Flavobacteriaceae isolated from a red alga.</title>
        <authorList>
            <person name="Nedashkovskaya O.I."/>
            <person name="Kukhlevskiy A.D."/>
            <person name="Kim S.-G."/>
            <person name="Zhukova N.V."/>
            <person name="Mikhailov V.V."/>
        </authorList>
    </citation>
    <scope>NUCLEOTIDE SEQUENCE [LARGE SCALE GENOMIC DNA]</scope>
    <source>
        <strain evidence="2 3">10Alg115</strain>
    </source>
</reference>
<gene>
    <name evidence="2" type="ORF">FF125_13635</name>
</gene>
<dbReference type="Pfam" id="PF05751">
    <property type="entry name" value="FixH"/>
    <property type="match status" value="1"/>
</dbReference>
<dbReference type="EMBL" id="CP040749">
    <property type="protein sequence ID" value="QCX39427.1"/>
    <property type="molecule type" value="Genomic_DNA"/>
</dbReference>
<dbReference type="AlphaFoldDB" id="A0A5B7TX03"/>